<evidence type="ECO:0000313" key="5">
    <source>
        <dbReference type="Proteomes" id="UP000521872"/>
    </source>
</evidence>
<sequence length="332" mass="36686">MSDSSKIIFVTGASGYLASHVVYQLAEQGHRVRASVRKNKMLPVRDLYLKSHPNVEIVQIDDLAQGDLGDVFKGVDVVIHTASPLPGRGSAEVILKGAIEGSLNVLQQAEKAGVRKFVVTSSTLAVTGDPSIKDGAYRAEHWSPWTKEDAERMPYVVSKKFAELAVWDWAEAHPHVDVTVINPPFLYGPLAPIHLPVAPGDYISLSTALMVYNLISPDGTYPPEPAYTDSPRKRVVFASPHGVVFKDVLDMIRNARPELAGRIISKGSVPEFEIDRYHVDFGRIEEIVGLKKEDFHTLEETLLDTIDDMLALEKEWVSQGYVLPPNVPPMML</sequence>
<dbReference type="AlphaFoldDB" id="A0A8H4VRW8"/>
<protein>
    <recommendedName>
        <fullName evidence="3">NAD-dependent epimerase/dehydratase domain-containing protein</fullName>
    </recommendedName>
</protein>
<dbReference type="EMBL" id="JAACJL010000015">
    <property type="protein sequence ID" value="KAF4620576.1"/>
    <property type="molecule type" value="Genomic_DNA"/>
</dbReference>
<dbReference type="PANTHER" id="PTHR10366">
    <property type="entry name" value="NAD DEPENDENT EPIMERASE/DEHYDRATASE"/>
    <property type="match status" value="1"/>
</dbReference>
<dbReference type="PANTHER" id="PTHR10366:SF564">
    <property type="entry name" value="STEROL-4-ALPHA-CARBOXYLATE 3-DEHYDROGENASE, DECARBOXYLATING"/>
    <property type="match status" value="1"/>
</dbReference>
<gene>
    <name evidence="4" type="ORF">D9613_000271</name>
</gene>
<reference evidence="4 5" key="1">
    <citation type="submission" date="2019-12" db="EMBL/GenBank/DDBJ databases">
        <authorList>
            <person name="Floudas D."/>
            <person name="Bentzer J."/>
            <person name="Ahren D."/>
            <person name="Johansson T."/>
            <person name="Persson P."/>
            <person name="Tunlid A."/>
        </authorList>
    </citation>
    <scope>NUCLEOTIDE SEQUENCE [LARGE SCALE GENOMIC DNA]</scope>
    <source>
        <strain evidence="4 5">CBS 102.39</strain>
    </source>
</reference>
<dbReference type="InterPro" id="IPR001509">
    <property type="entry name" value="Epimerase_deHydtase"/>
</dbReference>
<proteinExistence type="inferred from homology"/>
<accession>A0A8H4VRW8</accession>
<comment type="caution">
    <text evidence="4">The sequence shown here is derived from an EMBL/GenBank/DDBJ whole genome shotgun (WGS) entry which is preliminary data.</text>
</comment>
<evidence type="ECO:0000313" key="4">
    <source>
        <dbReference type="EMBL" id="KAF4620576.1"/>
    </source>
</evidence>
<dbReference type="SUPFAM" id="SSF51735">
    <property type="entry name" value="NAD(P)-binding Rossmann-fold domains"/>
    <property type="match status" value="1"/>
</dbReference>
<dbReference type="GO" id="GO:0016616">
    <property type="term" value="F:oxidoreductase activity, acting on the CH-OH group of donors, NAD or NADP as acceptor"/>
    <property type="evidence" value="ECO:0007669"/>
    <property type="project" value="TreeGrafter"/>
</dbReference>
<dbReference type="Gene3D" id="3.40.50.720">
    <property type="entry name" value="NAD(P)-binding Rossmann-like Domain"/>
    <property type="match status" value="1"/>
</dbReference>
<organism evidence="4 5">
    <name type="scientific">Agrocybe pediades</name>
    <dbReference type="NCBI Taxonomy" id="84607"/>
    <lineage>
        <taxon>Eukaryota</taxon>
        <taxon>Fungi</taxon>
        <taxon>Dikarya</taxon>
        <taxon>Basidiomycota</taxon>
        <taxon>Agaricomycotina</taxon>
        <taxon>Agaricomycetes</taxon>
        <taxon>Agaricomycetidae</taxon>
        <taxon>Agaricales</taxon>
        <taxon>Agaricineae</taxon>
        <taxon>Strophariaceae</taxon>
        <taxon>Agrocybe</taxon>
    </lineage>
</organism>
<dbReference type="InterPro" id="IPR036291">
    <property type="entry name" value="NAD(P)-bd_dom_sf"/>
</dbReference>
<keyword evidence="1" id="KW-0560">Oxidoreductase</keyword>
<dbReference type="InterPro" id="IPR050425">
    <property type="entry name" value="NAD(P)_dehydrat-like"/>
</dbReference>
<evidence type="ECO:0000256" key="2">
    <source>
        <dbReference type="ARBA" id="ARBA00023445"/>
    </source>
</evidence>
<evidence type="ECO:0000256" key="1">
    <source>
        <dbReference type="ARBA" id="ARBA00023002"/>
    </source>
</evidence>
<name>A0A8H4VRW8_9AGAR</name>
<dbReference type="Proteomes" id="UP000521872">
    <property type="component" value="Unassembled WGS sequence"/>
</dbReference>
<comment type="similarity">
    <text evidence="2">Belongs to the NAD(P)-dependent epimerase/dehydratase family. Dihydroflavonol-4-reductase subfamily.</text>
</comment>
<keyword evidence="5" id="KW-1185">Reference proteome</keyword>
<evidence type="ECO:0000259" key="3">
    <source>
        <dbReference type="Pfam" id="PF01370"/>
    </source>
</evidence>
<feature type="domain" description="NAD-dependent epimerase/dehydratase" evidence="3">
    <location>
        <begin position="8"/>
        <end position="190"/>
    </location>
</feature>
<dbReference type="Pfam" id="PF01370">
    <property type="entry name" value="Epimerase"/>
    <property type="match status" value="1"/>
</dbReference>